<dbReference type="Gene3D" id="6.10.140.2220">
    <property type="match status" value="1"/>
</dbReference>
<keyword evidence="1" id="KW-0479">Metal-binding</keyword>
<evidence type="ECO:0000313" key="6">
    <source>
        <dbReference type="EMBL" id="GMI24769.1"/>
    </source>
</evidence>
<dbReference type="SUPFAM" id="SSF144232">
    <property type="entry name" value="HIT/MYND zinc finger-like"/>
    <property type="match status" value="1"/>
</dbReference>
<keyword evidence="7" id="KW-1185">Reference proteome</keyword>
<reference evidence="6 7" key="1">
    <citation type="journal article" date="2023" name="Commun. Biol.">
        <title>Genome analysis of Parmales, the sister group of diatoms, reveals the evolutionary specialization of diatoms from phago-mixotrophs to photoautotrophs.</title>
        <authorList>
            <person name="Ban H."/>
            <person name="Sato S."/>
            <person name="Yoshikawa S."/>
            <person name="Yamada K."/>
            <person name="Nakamura Y."/>
            <person name="Ichinomiya M."/>
            <person name="Sato N."/>
            <person name="Blanc-Mathieu R."/>
            <person name="Endo H."/>
            <person name="Kuwata A."/>
            <person name="Ogata H."/>
        </authorList>
    </citation>
    <scope>NUCLEOTIDE SEQUENCE [LARGE SCALE GENOMIC DNA]</scope>
</reference>
<evidence type="ECO:0000313" key="7">
    <source>
        <dbReference type="Proteomes" id="UP001165060"/>
    </source>
</evidence>
<gene>
    <name evidence="6" type="ORF">TeGR_g135</name>
</gene>
<dbReference type="PROSITE" id="PS01360">
    <property type="entry name" value="ZF_MYND_1"/>
    <property type="match status" value="1"/>
</dbReference>
<comment type="caution">
    <text evidence="6">The sequence shown here is derived from an EMBL/GenBank/DDBJ whole genome shotgun (WGS) entry which is preliminary data.</text>
</comment>
<accession>A0ABQ6MEU9</accession>
<dbReference type="Proteomes" id="UP001165060">
    <property type="component" value="Unassembled WGS sequence"/>
</dbReference>
<keyword evidence="2 4" id="KW-0863">Zinc-finger</keyword>
<proteinExistence type="predicted"/>
<dbReference type="EMBL" id="BRYB01004043">
    <property type="protein sequence ID" value="GMI24769.1"/>
    <property type="molecule type" value="Genomic_DNA"/>
</dbReference>
<feature type="domain" description="MYND-type" evidence="5">
    <location>
        <begin position="282"/>
        <end position="318"/>
    </location>
</feature>
<keyword evidence="3" id="KW-0862">Zinc</keyword>
<organism evidence="6 7">
    <name type="scientific">Tetraparma gracilis</name>
    <dbReference type="NCBI Taxonomy" id="2962635"/>
    <lineage>
        <taxon>Eukaryota</taxon>
        <taxon>Sar</taxon>
        <taxon>Stramenopiles</taxon>
        <taxon>Ochrophyta</taxon>
        <taxon>Bolidophyceae</taxon>
        <taxon>Parmales</taxon>
        <taxon>Triparmaceae</taxon>
        <taxon>Tetraparma</taxon>
    </lineage>
</organism>
<name>A0ABQ6MEU9_9STRA</name>
<evidence type="ECO:0000259" key="5">
    <source>
        <dbReference type="PROSITE" id="PS50865"/>
    </source>
</evidence>
<sequence>MDTSSPCAGMACSGMKNAAAIVMHCGDRSSLLHLPLDLLPRFDEFVGINPILDWVCCGLSSNPDGIRVPRDGKSKHVEVVVVSDVANLGFFDDDSLIVSINKVFDKYGTETHNVTGNVITSPIHLKDGAFTVDVGTGKITAIELPADLNPPRFELQSRFEYSTAQKKESLFSSYLRCQHLLPLKPFKCFDVNRMVMPPPLTEEARMLLRSVREKSLNESSSKQKAIFRKYDAVHNPPPAPPLVAPPSDVDFNWVRATIVAPVTSPSDVLSNAMHAAKDDRPCDICSKDATSQCSACLGAWYCCREHQVHARKNHKAFCKRVSTTPN</sequence>
<dbReference type="InterPro" id="IPR002893">
    <property type="entry name" value="Znf_MYND"/>
</dbReference>
<evidence type="ECO:0000256" key="1">
    <source>
        <dbReference type="ARBA" id="ARBA00022723"/>
    </source>
</evidence>
<protein>
    <recommendedName>
        <fullName evidence="5">MYND-type domain-containing protein</fullName>
    </recommendedName>
</protein>
<dbReference type="Pfam" id="PF01753">
    <property type="entry name" value="zf-MYND"/>
    <property type="match status" value="1"/>
</dbReference>
<evidence type="ECO:0000256" key="4">
    <source>
        <dbReference type="PROSITE-ProRule" id="PRU00134"/>
    </source>
</evidence>
<evidence type="ECO:0000256" key="2">
    <source>
        <dbReference type="ARBA" id="ARBA00022771"/>
    </source>
</evidence>
<evidence type="ECO:0000256" key="3">
    <source>
        <dbReference type="ARBA" id="ARBA00022833"/>
    </source>
</evidence>
<dbReference type="PROSITE" id="PS50865">
    <property type="entry name" value="ZF_MYND_2"/>
    <property type="match status" value="1"/>
</dbReference>